<dbReference type="SUPFAM" id="SSF82615">
    <property type="entry name" value="Polo-box domain"/>
    <property type="match status" value="2"/>
</dbReference>
<comment type="subunit">
    <text evidence="1">Monomer.</text>
</comment>
<sequence>MDEYIIEQTITKSTGEKITKQYAKGRLLGKGSDTEVFEVVSLENKKQYAAKIYSKAKLKSGKLKQRLKTEIRIQTKLSHPNILKFENFFEDTENIYVLVELCSNKNLFELLRRRKRLTEMEAQCYISQLISALKYLHSQKIIHRDLRLNNLFLTEKLELKVGDFVYATKVEFEGERKKSICGTPNFMAPEVINGSHSYEADIWSIGIVLYTILLGKPPFHTDNSQKTYSKIKSGHFSYPEGCSISDSAKELINRILIVDFSSRPSLDQILESDFFHQGYQVPKLMNLSTLVAPPSEPREAKDMQEYKETKETRELKETKDIRVNTKRNSVPKKTEKLTAEQFKANVKMTGNIFTGHGADGEIYVKKWIDYTPKYGLGYLMSNGNCGVSFIDSTRMILNAGTSQFFYMDKGNTADKPLITEYNINEYPDELKKKVSLLQYLKNYLEADTEVNVEESDGKLPIYLKKWIATRHALVFRLSSRLVQVNFMDHTEITISCDMRVITFVNRKGEKYKVPLFKALQGNNEDVIRRIKYARDALSHMIKFKI</sequence>
<evidence type="ECO:0000256" key="12">
    <source>
        <dbReference type="ARBA" id="ARBA00048347"/>
    </source>
</evidence>
<keyword evidence="7" id="KW-0547">Nucleotide-binding</keyword>
<comment type="caution">
    <text evidence="15">The sequence shown here is derived from an EMBL/GenBank/DDBJ whole genome shotgun (WGS) entry which is preliminary data.</text>
</comment>
<dbReference type="Pfam" id="PF00659">
    <property type="entry name" value="POLO_box"/>
    <property type="match status" value="2"/>
</dbReference>
<protein>
    <recommendedName>
        <fullName evidence="3">Serine/threonine-protein kinase PLK4</fullName>
        <ecNumber evidence="2">2.7.11.21</ecNumber>
    </recommendedName>
    <alternativeName>
        <fullName evidence="10">Polo-like kinase 4</fullName>
    </alternativeName>
</protein>
<keyword evidence="16" id="KW-1185">Reference proteome</keyword>
<proteinExistence type="predicted"/>
<dbReference type="SUPFAM" id="SSF56112">
    <property type="entry name" value="Protein kinase-like (PK-like)"/>
    <property type="match status" value="1"/>
</dbReference>
<dbReference type="InterPro" id="IPR020635">
    <property type="entry name" value="Tyr_kinase_cat_dom"/>
</dbReference>
<dbReference type="PANTHER" id="PTHR24345">
    <property type="entry name" value="SERINE/THREONINE-PROTEIN KINASE PLK"/>
    <property type="match status" value="1"/>
</dbReference>
<dbReference type="PROSITE" id="PS50011">
    <property type="entry name" value="PROTEIN_KINASE_DOM"/>
    <property type="match status" value="1"/>
</dbReference>
<accession>A0A1R2BNT4</accession>
<keyword evidence="4" id="KW-0723">Serine/threonine-protein kinase</keyword>
<dbReference type="AlphaFoldDB" id="A0A1R2BNT4"/>
<dbReference type="FunFam" id="1.10.510.10:FF:000571">
    <property type="entry name" value="Maternal embryonic leucine zipper kinase"/>
    <property type="match status" value="1"/>
</dbReference>
<dbReference type="InterPro" id="IPR008266">
    <property type="entry name" value="Tyr_kinase_AS"/>
</dbReference>
<evidence type="ECO:0000256" key="3">
    <source>
        <dbReference type="ARBA" id="ARBA00020245"/>
    </source>
</evidence>
<evidence type="ECO:0000259" key="14">
    <source>
        <dbReference type="PROSITE" id="PS50078"/>
    </source>
</evidence>
<evidence type="ECO:0000256" key="11">
    <source>
        <dbReference type="ARBA" id="ARBA00047802"/>
    </source>
</evidence>
<dbReference type="EC" id="2.7.11.21" evidence="2"/>
<feature type="domain" description="POLO box" evidence="14">
    <location>
        <begin position="462"/>
        <end position="542"/>
    </location>
</feature>
<feature type="domain" description="POLO box" evidence="14">
    <location>
        <begin position="363"/>
        <end position="446"/>
    </location>
</feature>
<evidence type="ECO:0000313" key="16">
    <source>
        <dbReference type="Proteomes" id="UP000187209"/>
    </source>
</evidence>
<dbReference type="PANTHER" id="PTHR24345:SF0">
    <property type="entry name" value="CELL CYCLE SERINE_THREONINE-PROTEIN KINASE CDC5_MSD2"/>
    <property type="match status" value="1"/>
</dbReference>
<evidence type="ECO:0000259" key="13">
    <source>
        <dbReference type="PROSITE" id="PS50011"/>
    </source>
</evidence>
<dbReference type="GO" id="GO:0005634">
    <property type="term" value="C:nucleus"/>
    <property type="evidence" value="ECO:0007669"/>
    <property type="project" value="TreeGrafter"/>
</dbReference>
<dbReference type="PROSITE" id="PS00109">
    <property type="entry name" value="PROTEIN_KINASE_TYR"/>
    <property type="match status" value="1"/>
</dbReference>
<evidence type="ECO:0000256" key="5">
    <source>
        <dbReference type="ARBA" id="ARBA00022679"/>
    </source>
</evidence>
<dbReference type="InterPro" id="IPR000959">
    <property type="entry name" value="POLO_box_dom"/>
</dbReference>
<keyword evidence="8" id="KW-0418">Kinase</keyword>
<dbReference type="EMBL" id="MPUH01000526">
    <property type="protein sequence ID" value="OMJ78350.1"/>
    <property type="molecule type" value="Genomic_DNA"/>
</dbReference>
<dbReference type="InterPro" id="IPR033701">
    <property type="entry name" value="POLO_box_1"/>
</dbReference>
<dbReference type="SMART" id="SM00219">
    <property type="entry name" value="TyrKc"/>
    <property type="match status" value="1"/>
</dbReference>
<dbReference type="CDD" id="cd13117">
    <property type="entry name" value="POLO_box_2"/>
    <property type="match status" value="1"/>
</dbReference>
<reference evidence="15 16" key="1">
    <citation type="submission" date="2016-11" db="EMBL/GenBank/DDBJ databases">
        <title>The macronuclear genome of Stentor coeruleus: a giant cell with tiny introns.</title>
        <authorList>
            <person name="Slabodnick M."/>
            <person name="Ruby J.G."/>
            <person name="Reiff S.B."/>
            <person name="Swart E.C."/>
            <person name="Gosai S."/>
            <person name="Prabakaran S."/>
            <person name="Witkowska E."/>
            <person name="Larue G.E."/>
            <person name="Fisher S."/>
            <person name="Freeman R.M."/>
            <person name="Gunawardena J."/>
            <person name="Chu W."/>
            <person name="Stover N.A."/>
            <person name="Gregory B.D."/>
            <person name="Nowacki M."/>
            <person name="Derisi J."/>
            <person name="Roy S.W."/>
            <person name="Marshall W.F."/>
            <person name="Sood P."/>
        </authorList>
    </citation>
    <scope>NUCLEOTIDE SEQUENCE [LARGE SCALE GENOMIC DNA]</scope>
    <source>
        <strain evidence="15">WM001</strain>
    </source>
</reference>
<evidence type="ECO:0000256" key="9">
    <source>
        <dbReference type="ARBA" id="ARBA00022840"/>
    </source>
</evidence>
<name>A0A1R2BNT4_9CILI</name>
<dbReference type="Pfam" id="PF00069">
    <property type="entry name" value="Pkinase"/>
    <property type="match status" value="1"/>
</dbReference>
<evidence type="ECO:0000256" key="10">
    <source>
        <dbReference type="ARBA" id="ARBA00030332"/>
    </source>
</evidence>
<evidence type="ECO:0000256" key="4">
    <source>
        <dbReference type="ARBA" id="ARBA00022527"/>
    </source>
</evidence>
<dbReference type="PROSITE" id="PS50078">
    <property type="entry name" value="POLO_BOX"/>
    <property type="match status" value="2"/>
</dbReference>
<gene>
    <name evidence="15" type="ORF">SteCoe_21868</name>
</gene>
<dbReference type="Proteomes" id="UP000187209">
    <property type="component" value="Unassembled WGS sequence"/>
</dbReference>
<dbReference type="InterPro" id="IPR011009">
    <property type="entry name" value="Kinase-like_dom_sf"/>
</dbReference>
<organism evidence="15 16">
    <name type="scientific">Stentor coeruleus</name>
    <dbReference type="NCBI Taxonomy" id="5963"/>
    <lineage>
        <taxon>Eukaryota</taxon>
        <taxon>Sar</taxon>
        <taxon>Alveolata</taxon>
        <taxon>Ciliophora</taxon>
        <taxon>Postciliodesmatophora</taxon>
        <taxon>Heterotrichea</taxon>
        <taxon>Heterotrichida</taxon>
        <taxon>Stentoridae</taxon>
        <taxon>Stentor</taxon>
    </lineage>
</organism>
<keyword evidence="9" id="KW-0067">ATP-binding</keyword>
<dbReference type="InterPro" id="IPR033695">
    <property type="entry name" value="POLO_box_2"/>
</dbReference>
<dbReference type="CDD" id="cd13118">
    <property type="entry name" value="POLO_box_1"/>
    <property type="match status" value="1"/>
</dbReference>
<dbReference type="FunFam" id="3.30.200.20:FF:000042">
    <property type="entry name" value="Aurora kinase A"/>
    <property type="match status" value="1"/>
</dbReference>
<comment type="catalytic activity">
    <reaction evidence="12">
        <text>L-seryl-[protein] + ATP = O-phospho-L-seryl-[protein] + ADP + H(+)</text>
        <dbReference type="Rhea" id="RHEA:17989"/>
        <dbReference type="Rhea" id="RHEA-COMP:9863"/>
        <dbReference type="Rhea" id="RHEA-COMP:11604"/>
        <dbReference type="ChEBI" id="CHEBI:15378"/>
        <dbReference type="ChEBI" id="CHEBI:29999"/>
        <dbReference type="ChEBI" id="CHEBI:30616"/>
        <dbReference type="ChEBI" id="CHEBI:83421"/>
        <dbReference type="ChEBI" id="CHEBI:456216"/>
        <dbReference type="EC" id="2.7.11.21"/>
    </reaction>
</comment>
<keyword evidence="5" id="KW-0808">Transferase</keyword>
<dbReference type="GO" id="GO:0005524">
    <property type="term" value="F:ATP binding"/>
    <property type="evidence" value="ECO:0007669"/>
    <property type="project" value="UniProtKB-KW"/>
</dbReference>
<evidence type="ECO:0000256" key="7">
    <source>
        <dbReference type="ARBA" id="ARBA00022741"/>
    </source>
</evidence>
<feature type="domain" description="Protein kinase" evidence="13">
    <location>
        <begin position="22"/>
        <end position="275"/>
    </location>
</feature>
<evidence type="ECO:0000256" key="2">
    <source>
        <dbReference type="ARBA" id="ARBA00012424"/>
    </source>
</evidence>
<evidence type="ECO:0000256" key="6">
    <source>
        <dbReference type="ARBA" id="ARBA00022737"/>
    </source>
</evidence>
<evidence type="ECO:0000256" key="1">
    <source>
        <dbReference type="ARBA" id="ARBA00011245"/>
    </source>
</evidence>
<comment type="catalytic activity">
    <reaction evidence="11">
        <text>L-threonyl-[protein] + ATP = O-phospho-L-threonyl-[protein] + ADP + H(+)</text>
        <dbReference type="Rhea" id="RHEA:46608"/>
        <dbReference type="Rhea" id="RHEA-COMP:11060"/>
        <dbReference type="Rhea" id="RHEA-COMP:11605"/>
        <dbReference type="ChEBI" id="CHEBI:15378"/>
        <dbReference type="ChEBI" id="CHEBI:30013"/>
        <dbReference type="ChEBI" id="CHEBI:30616"/>
        <dbReference type="ChEBI" id="CHEBI:61977"/>
        <dbReference type="ChEBI" id="CHEBI:456216"/>
        <dbReference type="EC" id="2.7.11.21"/>
    </reaction>
</comment>
<dbReference type="Gene3D" id="1.10.510.10">
    <property type="entry name" value="Transferase(Phosphotransferase) domain 1"/>
    <property type="match status" value="1"/>
</dbReference>
<keyword evidence="6" id="KW-0677">Repeat</keyword>
<dbReference type="GO" id="GO:0004713">
    <property type="term" value="F:protein tyrosine kinase activity"/>
    <property type="evidence" value="ECO:0007669"/>
    <property type="project" value="InterPro"/>
</dbReference>
<dbReference type="Gene3D" id="3.30.1120.30">
    <property type="entry name" value="POLO box domain"/>
    <property type="match status" value="2"/>
</dbReference>
<dbReference type="InterPro" id="IPR036947">
    <property type="entry name" value="POLO_box_dom_sf"/>
</dbReference>
<dbReference type="OrthoDB" id="408964at2759"/>
<dbReference type="GO" id="GO:0004674">
    <property type="term" value="F:protein serine/threonine kinase activity"/>
    <property type="evidence" value="ECO:0007669"/>
    <property type="project" value="UniProtKB-KW"/>
</dbReference>
<dbReference type="InterPro" id="IPR000719">
    <property type="entry name" value="Prot_kinase_dom"/>
</dbReference>
<evidence type="ECO:0000256" key="8">
    <source>
        <dbReference type="ARBA" id="ARBA00022777"/>
    </source>
</evidence>
<evidence type="ECO:0000313" key="15">
    <source>
        <dbReference type="EMBL" id="OMJ78350.1"/>
    </source>
</evidence>